<dbReference type="OrthoDB" id="596266at2"/>
<dbReference type="PROSITE" id="PS50076">
    <property type="entry name" value="DNAJ_2"/>
    <property type="match status" value="1"/>
</dbReference>
<dbReference type="AlphaFoldDB" id="A0A0J7J2G2"/>
<dbReference type="SUPFAM" id="SSF46565">
    <property type="entry name" value="Chaperone J-domain"/>
    <property type="match status" value="1"/>
</dbReference>
<evidence type="ECO:0000259" key="1">
    <source>
        <dbReference type="PROSITE" id="PS50076"/>
    </source>
</evidence>
<organism evidence="2 3">
    <name type="scientific">Chryseobacterium koreense CCUG 49689</name>
    <dbReference type="NCBI Taxonomy" id="1304281"/>
    <lineage>
        <taxon>Bacteria</taxon>
        <taxon>Pseudomonadati</taxon>
        <taxon>Bacteroidota</taxon>
        <taxon>Flavobacteriia</taxon>
        <taxon>Flavobacteriales</taxon>
        <taxon>Weeksellaceae</taxon>
        <taxon>Chryseobacterium group</taxon>
        <taxon>Chryseobacterium</taxon>
    </lineage>
</organism>
<dbReference type="InterPro" id="IPR036869">
    <property type="entry name" value="J_dom_sf"/>
</dbReference>
<dbReference type="SMART" id="SM00271">
    <property type="entry name" value="DnaJ"/>
    <property type="match status" value="1"/>
</dbReference>
<dbReference type="PROSITE" id="PS00636">
    <property type="entry name" value="DNAJ_1"/>
    <property type="match status" value="1"/>
</dbReference>
<dbReference type="InterPro" id="IPR027417">
    <property type="entry name" value="P-loop_NTPase"/>
</dbReference>
<accession>A0A0J7J2G2</accession>
<evidence type="ECO:0000313" key="3">
    <source>
        <dbReference type="Proteomes" id="UP000035900"/>
    </source>
</evidence>
<dbReference type="InterPro" id="IPR001623">
    <property type="entry name" value="DnaJ_domain"/>
</dbReference>
<gene>
    <name evidence="2" type="ORF">ACM44_01985</name>
</gene>
<dbReference type="Proteomes" id="UP000035900">
    <property type="component" value="Unassembled WGS sequence"/>
</dbReference>
<proteinExistence type="predicted"/>
<dbReference type="InterPro" id="IPR043964">
    <property type="entry name" value="P-loop_TraG"/>
</dbReference>
<dbReference type="PRINTS" id="PR00625">
    <property type="entry name" value="JDOMAIN"/>
</dbReference>
<dbReference type="SUPFAM" id="SSF52540">
    <property type="entry name" value="P-loop containing nucleoside triphosphate hydrolases"/>
    <property type="match status" value="1"/>
</dbReference>
<name>A0A0J7J2G2_9FLAO</name>
<keyword evidence="3" id="KW-1185">Reference proteome</keyword>
<dbReference type="Gene3D" id="3.40.50.300">
    <property type="entry name" value="P-loop containing nucleotide triphosphate hydrolases"/>
    <property type="match status" value="2"/>
</dbReference>
<dbReference type="PANTHER" id="PTHR38467:SF1">
    <property type="entry name" value="CONJUGATIVE TRANSFER: ASSEMBLY"/>
    <property type="match status" value="1"/>
</dbReference>
<dbReference type="InterPro" id="IPR018253">
    <property type="entry name" value="DnaJ_domain_CS"/>
</dbReference>
<comment type="caution">
    <text evidence="2">The sequence shown here is derived from an EMBL/GenBank/DDBJ whole genome shotgun (WGS) entry which is preliminary data.</text>
</comment>
<dbReference type="Pfam" id="PF19044">
    <property type="entry name" value="P-loop_TraG"/>
    <property type="match status" value="2"/>
</dbReference>
<protein>
    <submittedName>
        <fullName evidence="2">Conjugal transfer protein TraG</fullName>
    </submittedName>
</protein>
<feature type="domain" description="J" evidence="1">
    <location>
        <begin position="578"/>
        <end position="644"/>
    </location>
</feature>
<dbReference type="PATRIC" id="fig|1304281.5.peg.430"/>
<dbReference type="InterPro" id="IPR053155">
    <property type="entry name" value="F-pilin_assembly_TraC"/>
</dbReference>
<dbReference type="PANTHER" id="PTHR38467">
    <property type="match status" value="1"/>
</dbReference>
<dbReference type="STRING" id="1304281.ACM44_01985"/>
<dbReference type="EMBL" id="LFNG01000003">
    <property type="protein sequence ID" value="KMQ72244.1"/>
    <property type="molecule type" value="Genomic_DNA"/>
</dbReference>
<dbReference type="InterPro" id="IPR022509">
    <property type="entry name" value="Conjugation_ATPase_TraG"/>
</dbReference>
<sequence length="1021" mass="119256">MNLKKKTFEIPFIGYDYGKDNNWNFDALIGQFGNPIIGIQIKNNVEQYSADPDAYLQFHTILNQVVAIIGENHIVQKIDIFSKKEYVAERSNEFLQEKYSEHFDGRLFKTIDTLLLFTDIVDQNSKKNTYKYSAKSYKVLRDKCLKIFMLLSQNECAPQFLKEKDLEYYINGVLTVNFAKTPSFNNIKATSEHLIIGKQFVKTISFVDVEKIELPSEIETYSYLGGNGSASETAVDNFSFINELEDYNTIIYNQIISIPQQAPKQRELEKKKKKHEGVANNSPSNAIVAEEIEELLHNIAMDGQLIVDAHFSISYSTDSLEKMEETQSLIENKLFMKGIIVSQNSYNQLELFRCCIPGNAVELKSYDLFTTTSEAALCFFFKESYPVNEDSNFYLRFTDRQGVPLKIDPSDLPMKTGRINNRNKFVLGPSGSGKSFLMNNIVEQYLTYNYDVIIVDTGDSYSGLCAYKGGRYIQYTEEKPITMNPFLMDKNEFNIEKIEFLSNLIFLIWQGADASMSSTQKSILDNVLMAYYHQFFNGGSDWFETKTSEELFQYLRKYNIHEEDIYAEYENEIKEKENYYDVLELAFDASSTDIRDKGRRLIQLFHPDKNVNNPDYDVSKFYKVFEAYETLNDEKRRKIYDETQLIITKTKSIIKRPENSDEWDFAIRNALIKRIIELEEKLSVSELSFNSFYDYCDQFLPIYLNNKKHKIDESEFKLRTFLFVLKDFYKGGRYGTTLNENADNTLFDEPFIVFEIDNVKDNPKLFPIVTLIIMDTFIQKMRLRKDRRKALIIEEAWKAIASKLMGGYILYLYKTVRKFWGEAVVVTQELDDIIGNTVVKDSIINNSDTFILLDQTKFKDNFDKIASLLSLNKVEQNKIFTINNLNNKFGRSRFKEFYIKRGSKGEVYGNEVSLEQYLTYTTEKPEKIAIEYYADHCQNYDEALQLFVKDFKNLDDKMENMVGLVNLYQQPLDQDVFDYYNHVKEQNNQQSILKIIGQELLDSQMNFKELLQSKKFKYEKV</sequence>
<evidence type="ECO:0000313" key="2">
    <source>
        <dbReference type="EMBL" id="KMQ72244.1"/>
    </source>
</evidence>
<dbReference type="RefSeq" id="WP_048498443.1">
    <property type="nucleotide sequence ID" value="NZ_LFNG01000003.1"/>
</dbReference>
<dbReference type="Gene3D" id="1.10.287.110">
    <property type="entry name" value="DnaJ domain"/>
    <property type="match status" value="1"/>
</dbReference>
<dbReference type="CDD" id="cd06257">
    <property type="entry name" value="DnaJ"/>
    <property type="match status" value="1"/>
</dbReference>
<dbReference type="NCBIfam" id="TIGR03783">
    <property type="entry name" value="Bac_Flav_CT_G"/>
    <property type="match status" value="1"/>
</dbReference>
<reference evidence="2 3" key="1">
    <citation type="journal article" date="2004" name="Int. J. Syst. Evol. Microbiol.">
        <title>Kaistella koreensis gen. nov., sp. nov., a novel member of the Chryseobacterium-Bergeyella-Riemerella branch.</title>
        <authorList>
            <person name="Kim M.K."/>
            <person name="Im W.T."/>
            <person name="Shin Y.K."/>
            <person name="Lim J.H."/>
            <person name="Kim S.H."/>
            <person name="Lee B.C."/>
            <person name="Park M.Y."/>
            <person name="Lee K.Y."/>
            <person name="Lee S.T."/>
        </authorList>
    </citation>
    <scope>NUCLEOTIDE SEQUENCE [LARGE SCALE GENOMIC DNA]</scope>
    <source>
        <strain evidence="2 3">CCUG 49689</strain>
    </source>
</reference>